<dbReference type="Proteomes" id="UP001516351">
    <property type="component" value="Unassembled WGS sequence"/>
</dbReference>
<proteinExistence type="predicted"/>
<accession>A0ABX2P8B7</accession>
<organism evidence="1 2">
    <name type="scientific">Asaia spathodeae</name>
    <dbReference type="NCBI Taxonomy" id="657016"/>
    <lineage>
        <taxon>Bacteria</taxon>
        <taxon>Pseudomonadati</taxon>
        <taxon>Pseudomonadota</taxon>
        <taxon>Alphaproteobacteria</taxon>
        <taxon>Acetobacterales</taxon>
        <taxon>Acetobacteraceae</taxon>
        <taxon>Asaia</taxon>
    </lineage>
</organism>
<gene>
    <name evidence="1" type="ORF">HW542_15405</name>
</gene>
<name>A0ABX2P8B7_9PROT</name>
<evidence type="ECO:0000313" key="2">
    <source>
        <dbReference type="Proteomes" id="UP001516351"/>
    </source>
</evidence>
<sequence length="84" mass="9520">MRKVALGYQPPSLLDQEAIIEAFRIRGDLGRMGGLFKLWLVEAPGQAVSEDEVRAALDRTLELQSELTSLIDLMREKVTVHRDR</sequence>
<protein>
    <submittedName>
        <fullName evidence="1">Uncharacterized protein</fullName>
    </submittedName>
</protein>
<dbReference type="EMBL" id="JABXXV010000011">
    <property type="protein sequence ID" value="NVN48186.1"/>
    <property type="molecule type" value="Genomic_DNA"/>
</dbReference>
<evidence type="ECO:0000313" key="1">
    <source>
        <dbReference type="EMBL" id="NVN48186.1"/>
    </source>
</evidence>
<comment type="caution">
    <text evidence="1">The sequence shown here is derived from an EMBL/GenBank/DDBJ whole genome shotgun (WGS) entry which is preliminary data.</text>
</comment>
<reference evidence="1 2" key="1">
    <citation type="submission" date="2020-06" db="EMBL/GenBank/DDBJ databases">
        <title>Synonyms of Asaia species.</title>
        <authorList>
            <person name="Sombolestani A."/>
        </authorList>
    </citation>
    <scope>NUCLEOTIDE SEQUENCE [LARGE SCALE GENOMIC DNA]</scope>
    <source>
        <strain evidence="1 2">LMG 27047</strain>
    </source>
</reference>
<keyword evidence="2" id="KW-1185">Reference proteome</keyword>